<dbReference type="OrthoDB" id="6112914at2759"/>
<dbReference type="PANTHER" id="PTHR10656:SF69">
    <property type="entry name" value="MAB-21-LIKE HHH_H2TH-LIKE DOMAIN-CONTAINING PROTEIN"/>
    <property type="match status" value="1"/>
</dbReference>
<keyword evidence="5" id="KW-1185">Reference proteome</keyword>
<dbReference type="Pfam" id="PF20266">
    <property type="entry name" value="Mab-21_C"/>
    <property type="match status" value="1"/>
</dbReference>
<proteinExistence type="predicted"/>
<gene>
    <name evidence="4" type="ORF">pdam_00011843</name>
</gene>
<evidence type="ECO:0000313" key="4">
    <source>
        <dbReference type="EMBL" id="RMX42669.1"/>
    </source>
</evidence>
<evidence type="ECO:0000256" key="1">
    <source>
        <dbReference type="ARBA" id="ARBA00001946"/>
    </source>
</evidence>
<keyword evidence="2" id="KW-0067">ATP-binding</keyword>
<dbReference type="EMBL" id="RCHS01003313">
    <property type="protein sequence ID" value="RMX42669.1"/>
    <property type="molecule type" value="Genomic_DNA"/>
</dbReference>
<organism evidence="4 5">
    <name type="scientific">Pocillopora damicornis</name>
    <name type="common">Cauliflower coral</name>
    <name type="synonym">Millepora damicornis</name>
    <dbReference type="NCBI Taxonomy" id="46731"/>
    <lineage>
        <taxon>Eukaryota</taxon>
        <taxon>Metazoa</taxon>
        <taxon>Cnidaria</taxon>
        <taxon>Anthozoa</taxon>
        <taxon>Hexacorallia</taxon>
        <taxon>Scleractinia</taxon>
        <taxon>Astrocoeniina</taxon>
        <taxon>Pocilloporidae</taxon>
        <taxon>Pocillopora</taxon>
    </lineage>
</organism>
<dbReference type="Gene3D" id="1.10.1410.40">
    <property type="match status" value="1"/>
</dbReference>
<accession>A0A3M6TMS8</accession>
<evidence type="ECO:0000256" key="2">
    <source>
        <dbReference type="ARBA" id="ARBA00022840"/>
    </source>
</evidence>
<dbReference type="PANTHER" id="PTHR10656">
    <property type="entry name" value="CELL FATE DETERMINING PROTEIN MAB21-RELATED"/>
    <property type="match status" value="1"/>
</dbReference>
<dbReference type="InterPro" id="IPR046906">
    <property type="entry name" value="Mab-21_HhH/H2TH-like"/>
</dbReference>
<name>A0A3M6TMS8_POCDA</name>
<dbReference type="Proteomes" id="UP000275408">
    <property type="component" value="Unassembled WGS sequence"/>
</dbReference>
<dbReference type="AlphaFoldDB" id="A0A3M6TMS8"/>
<sequence>MLCGSYREMGNNEWRISFSLAENFLGQSISPVQRHVVVTLKIIKKEYLSNHARCDLYLSFEKYTFLGMEENCAACFLNVMDRLKESLRKRHLPHYIMIESNLLQHEYPVKTRHCG</sequence>
<evidence type="ECO:0000259" key="3">
    <source>
        <dbReference type="Pfam" id="PF20266"/>
    </source>
</evidence>
<reference evidence="4 5" key="1">
    <citation type="journal article" date="2018" name="Sci. Rep.">
        <title>Comparative analysis of the Pocillopora damicornis genome highlights role of immune system in coral evolution.</title>
        <authorList>
            <person name="Cunning R."/>
            <person name="Bay R.A."/>
            <person name="Gillette P."/>
            <person name="Baker A.C."/>
            <person name="Traylor-Knowles N."/>
        </authorList>
    </citation>
    <scope>NUCLEOTIDE SEQUENCE [LARGE SCALE GENOMIC DNA]</scope>
    <source>
        <strain evidence="4">RSMAS</strain>
        <tissue evidence="4">Whole animal</tissue>
    </source>
</reference>
<keyword evidence="2" id="KW-0547">Nucleotide-binding</keyword>
<comment type="caution">
    <text evidence="4">The sequence shown here is derived from an EMBL/GenBank/DDBJ whole genome shotgun (WGS) entry which is preliminary data.</text>
</comment>
<comment type="cofactor">
    <cofactor evidence="1">
        <name>Mg(2+)</name>
        <dbReference type="ChEBI" id="CHEBI:18420"/>
    </cofactor>
</comment>
<dbReference type="GO" id="GO:0005524">
    <property type="term" value="F:ATP binding"/>
    <property type="evidence" value="ECO:0007669"/>
    <property type="project" value="UniProtKB-KW"/>
</dbReference>
<evidence type="ECO:0000313" key="5">
    <source>
        <dbReference type="Proteomes" id="UP000275408"/>
    </source>
</evidence>
<feature type="domain" description="Mab-21-like HhH/H2TH-like" evidence="3">
    <location>
        <begin position="69"/>
        <end position="105"/>
    </location>
</feature>
<protein>
    <recommendedName>
        <fullName evidence="3">Mab-21-like HhH/H2TH-like domain-containing protein</fullName>
    </recommendedName>
</protein>